<protein>
    <submittedName>
        <fullName evidence="1">Uncharacterized protein</fullName>
    </submittedName>
</protein>
<reference evidence="1 2" key="1">
    <citation type="submission" date="2016-12" db="EMBL/GenBank/DDBJ databases">
        <title>Study of bacterial adaptation to deep sea.</title>
        <authorList>
            <person name="Song J."/>
            <person name="Yoshizawa S."/>
            <person name="Kogure K."/>
        </authorList>
    </citation>
    <scope>NUCLEOTIDE SEQUENCE [LARGE SCALE GENOMIC DNA]</scope>
    <source>
        <strain evidence="1 2">SAORIC-165</strain>
    </source>
</reference>
<dbReference type="AlphaFoldDB" id="A0A2S7U5U6"/>
<keyword evidence="2" id="KW-1185">Reference proteome</keyword>
<accession>A0A2S7U5U6</accession>
<dbReference type="Proteomes" id="UP000239907">
    <property type="component" value="Unassembled WGS sequence"/>
</dbReference>
<proteinExistence type="predicted"/>
<gene>
    <name evidence="1" type="ORF">BSZ32_14285</name>
</gene>
<comment type="caution">
    <text evidence="1">The sequence shown here is derived from an EMBL/GenBank/DDBJ whole genome shotgun (WGS) entry which is preliminary data.</text>
</comment>
<name>A0A2S7U5U6_9BACT</name>
<evidence type="ECO:0000313" key="1">
    <source>
        <dbReference type="EMBL" id="PQJ30368.1"/>
    </source>
</evidence>
<organism evidence="1 2">
    <name type="scientific">Rubritalea profundi</name>
    <dbReference type="NCBI Taxonomy" id="1658618"/>
    <lineage>
        <taxon>Bacteria</taxon>
        <taxon>Pseudomonadati</taxon>
        <taxon>Verrucomicrobiota</taxon>
        <taxon>Verrucomicrobiia</taxon>
        <taxon>Verrucomicrobiales</taxon>
        <taxon>Rubritaleaceae</taxon>
        <taxon>Rubritalea</taxon>
    </lineage>
</organism>
<sequence length="60" mass="6701">MIHNSAFACLRATHRLATGVGIPFETKMTEMSQTLYQQMEQASKLDIAIRKNLEGLGYGK</sequence>
<dbReference type="EMBL" id="MQWA01000001">
    <property type="protein sequence ID" value="PQJ30368.1"/>
    <property type="molecule type" value="Genomic_DNA"/>
</dbReference>
<evidence type="ECO:0000313" key="2">
    <source>
        <dbReference type="Proteomes" id="UP000239907"/>
    </source>
</evidence>